<evidence type="ECO:0000256" key="25">
    <source>
        <dbReference type="SAM" id="Phobius"/>
    </source>
</evidence>
<evidence type="ECO:0000256" key="22">
    <source>
        <dbReference type="ARBA" id="ARBA00047899"/>
    </source>
</evidence>
<dbReference type="FunFam" id="3.80.10.10:FF:000317">
    <property type="entry name" value="Inactive leucine-rich repeat receptor-like protein kinase"/>
    <property type="match status" value="1"/>
</dbReference>
<keyword evidence="12 24" id="KW-0547">Nucleotide-binding</keyword>
<evidence type="ECO:0000256" key="9">
    <source>
        <dbReference type="ARBA" id="ARBA00022723"/>
    </source>
</evidence>
<evidence type="ECO:0000256" key="12">
    <source>
        <dbReference type="ARBA" id="ARBA00022741"/>
    </source>
</evidence>
<dbReference type="SUPFAM" id="SSF56112">
    <property type="entry name" value="Protein kinase-like (PK-like)"/>
    <property type="match status" value="2"/>
</dbReference>
<dbReference type="InterPro" id="IPR013210">
    <property type="entry name" value="LRR_N_plant-typ"/>
</dbReference>
<dbReference type="CDD" id="cd00051">
    <property type="entry name" value="EFh"/>
    <property type="match status" value="2"/>
</dbReference>
<evidence type="ECO:0000256" key="19">
    <source>
        <dbReference type="ARBA" id="ARBA00023180"/>
    </source>
</evidence>
<evidence type="ECO:0000313" key="29">
    <source>
        <dbReference type="EMBL" id="KAJ9541527.1"/>
    </source>
</evidence>
<evidence type="ECO:0000313" key="30">
    <source>
        <dbReference type="Proteomes" id="UP001172457"/>
    </source>
</evidence>
<gene>
    <name evidence="29" type="ORF">OSB04_028033</name>
</gene>
<keyword evidence="6" id="KW-0808">Transferase</keyword>
<evidence type="ECO:0000256" key="21">
    <source>
        <dbReference type="ARBA" id="ARBA00024334"/>
    </source>
</evidence>
<dbReference type="GO" id="GO:0051707">
    <property type="term" value="P:response to other organism"/>
    <property type="evidence" value="ECO:0007669"/>
    <property type="project" value="UniProtKB-ARBA"/>
</dbReference>
<evidence type="ECO:0000256" key="20">
    <source>
        <dbReference type="ARBA" id="ARBA00023288"/>
    </source>
</evidence>
<evidence type="ECO:0000256" key="7">
    <source>
        <dbReference type="ARBA" id="ARBA00022692"/>
    </source>
</evidence>
<dbReference type="Pfam" id="PF00560">
    <property type="entry name" value="LRR_1"/>
    <property type="match status" value="3"/>
</dbReference>
<dbReference type="PROSITE" id="PS50011">
    <property type="entry name" value="PROTEIN_KINASE_DOM"/>
    <property type="match status" value="2"/>
</dbReference>
<feature type="chain" id="PRO_5041451341" description="non-specific serine/threonine protein kinase" evidence="26">
    <location>
        <begin position="24"/>
        <end position="1488"/>
    </location>
</feature>
<dbReference type="PROSITE" id="PS51450">
    <property type="entry name" value="LRR"/>
    <property type="match status" value="2"/>
</dbReference>
<dbReference type="Gene3D" id="1.10.238.10">
    <property type="entry name" value="EF-hand"/>
    <property type="match status" value="1"/>
</dbReference>
<evidence type="ECO:0000256" key="18">
    <source>
        <dbReference type="ARBA" id="ARBA00023170"/>
    </source>
</evidence>
<dbReference type="Pfam" id="PF00069">
    <property type="entry name" value="Pkinase"/>
    <property type="match status" value="1"/>
</dbReference>
<dbReference type="GO" id="GO:0033612">
    <property type="term" value="F:receptor serine/threonine kinase binding"/>
    <property type="evidence" value="ECO:0007669"/>
    <property type="project" value="TreeGrafter"/>
</dbReference>
<keyword evidence="19" id="KW-0325">Glycoprotein</keyword>
<dbReference type="EC" id="2.7.11.1" evidence="3"/>
<dbReference type="Gene3D" id="3.80.10.10">
    <property type="entry name" value="Ribonuclease Inhibitor"/>
    <property type="match status" value="4"/>
</dbReference>
<evidence type="ECO:0000256" key="4">
    <source>
        <dbReference type="ARBA" id="ARBA00022527"/>
    </source>
</evidence>
<evidence type="ECO:0000256" key="6">
    <source>
        <dbReference type="ARBA" id="ARBA00022679"/>
    </source>
</evidence>
<feature type="domain" description="EF-hand" evidence="28">
    <location>
        <begin position="1393"/>
        <end position="1428"/>
    </location>
</feature>
<dbReference type="InterPro" id="IPR050647">
    <property type="entry name" value="Plant_LRR-RLKs"/>
</dbReference>
<dbReference type="InterPro" id="IPR001245">
    <property type="entry name" value="Ser-Thr/Tyr_kinase_cat_dom"/>
</dbReference>
<evidence type="ECO:0000256" key="16">
    <source>
        <dbReference type="ARBA" id="ARBA00022989"/>
    </source>
</evidence>
<dbReference type="Gene3D" id="1.10.510.10">
    <property type="entry name" value="Transferase(Phosphotransferase) domain 1"/>
    <property type="match status" value="2"/>
</dbReference>
<evidence type="ECO:0000256" key="8">
    <source>
        <dbReference type="ARBA" id="ARBA00022707"/>
    </source>
</evidence>
<evidence type="ECO:0000256" key="1">
    <source>
        <dbReference type="ARBA" id="ARBA00004479"/>
    </source>
</evidence>
<dbReference type="FunFam" id="3.80.10.10:FF:000413">
    <property type="entry name" value="Inactive leucine-rich repeat receptor-like protein kinase"/>
    <property type="match status" value="1"/>
</dbReference>
<dbReference type="Pfam" id="PF13499">
    <property type="entry name" value="EF-hand_7"/>
    <property type="match status" value="2"/>
</dbReference>
<comment type="catalytic activity">
    <reaction evidence="23">
        <text>L-seryl-[protein] + ATP = O-phospho-L-seryl-[protein] + ADP + H(+)</text>
        <dbReference type="Rhea" id="RHEA:17989"/>
        <dbReference type="Rhea" id="RHEA-COMP:9863"/>
        <dbReference type="Rhea" id="RHEA-COMP:11604"/>
        <dbReference type="ChEBI" id="CHEBI:15378"/>
        <dbReference type="ChEBI" id="CHEBI:29999"/>
        <dbReference type="ChEBI" id="CHEBI:30616"/>
        <dbReference type="ChEBI" id="CHEBI:83421"/>
        <dbReference type="ChEBI" id="CHEBI:456216"/>
        <dbReference type="EC" id="2.7.11.1"/>
    </reaction>
</comment>
<keyword evidence="17 25" id="KW-0472">Membrane</keyword>
<dbReference type="InterPro" id="IPR003591">
    <property type="entry name" value="Leu-rich_rpt_typical-subtyp"/>
</dbReference>
<dbReference type="PANTHER" id="PTHR48056:SF39">
    <property type="entry name" value="PROTEIN KINASE DOMAIN-CONTAINING PROTEIN"/>
    <property type="match status" value="1"/>
</dbReference>
<dbReference type="Pfam" id="PF13855">
    <property type="entry name" value="LRR_8"/>
    <property type="match status" value="2"/>
</dbReference>
<dbReference type="Pfam" id="PF07714">
    <property type="entry name" value="PK_Tyr_Ser-Thr"/>
    <property type="match status" value="1"/>
</dbReference>
<evidence type="ECO:0000256" key="13">
    <source>
        <dbReference type="ARBA" id="ARBA00022777"/>
    </source>
</evidence>
<keyword evidence="5" id="KW-0433">Leucine-rich repeat</keyword>
<evidence type="ECO:0000256" key="24">
    <source>
        <dbReference type="PROSITE-ProRule" id="PRU10141"/>
    </source>
</evidence>
<dbReference type="InterPro" id="IPR032675">
    <property type="entry name" value="LRR_dom_sf"/>
</dbReference>
<dbReference type="FunFam" id="1.10.238.10:FF:000050">
    <property type="entry name" value="Calcium-dependent protein kinase 7"/>
    <property type="match status" value="1"/>
</dbReference>
<dbReference type="InterPro" id="IPR011992">
    <property type="entry name" value="EF-hand-dom_pair"/>
</dbReference>
<proteinExistence type="inferred from homology"/>
<evidence type="ECO:0000256" key="5">
    <source>
        <dbReference type="ARBA" id="ARBA00022614"/>
    </source>
</evidence>
<reference evidence="29" key="1">
    <citation type="submission" date="2023-03" db="EMBL/GenBank/DDBJ databases">
        <title>Chromosome-scale reference genome and RAD-based genetic map of yellow starthistle (Centaurea solstitialis) reveal putative structural variation and QTLs associated with invader traits.</title>
        <authorList>
            <person name="Reatini B."/>
            <person name="Cang F.A."/>
            <person name="Jiang Q."/>
            <person name="Mckibben M.T.W."/>
            <person name="Barker M.S."/>
            <person name="Rieseberg L.H."/>
            <person name="Dlugosch K.M."/>
        </authorList>
    </citation>
    <scope>NUCLEOTIDE SEQUENCE</scope>
    <source>
        <strain evidence="29">CAN-66</strain>
        <tissue evidence="29">Leaf</tissue>
    </source>
</reference>
<dbReference type="InterPro" id="IPR008271">
    <property type="entry name" value="Ser/Thr_kinase_AS"/>
</dbReference>
<dbReference type="FunFam" id="3.80.10.10:FF:000077">
    <property type="entry name" value="LRR receptor-like serine/threonine-protein kinase ERL1"/>
    <property type="match status" value="1"/>
</dbReference>
<feature type="domain" description="EF-hand" evidence="28">
    <location>
        <begin position="1320"/>
        <end position="1355"/>
    </location>
</feature>
<evidence type="ECO:0000256" key="10">
    <source>
        <dbReference type="ARBA" id="ARBA00022729"/>
    </source>
</evidence>
<feature type="transmembrane region" description="Helical" evidence="25">
    <location>
        <begin position="1198"/>
        <end position="1216"/>
    </location>
</feature>
<keyword evidence="30" id="KW-1185">Reference proteome</keyword>
<keyword evidence="10 26" id="KW-0732">Signal</keyword>
<feature type="domain" description="Protein kinase" evidence="27">
    <location>
        <begin position="1015"/>
        <end position="1277"/>
    </location>
</feature>
<dbReference type="Gene3D" id="3.30.200.20">
    <property type="entry name" value="Phosphorylase Kinase, domain 1"/>
    <property type="match status" value="2"/>
</dbReference>
<sequence>MGNFLQLSIFFTFIISLVVTINADQSLNLNDEVLGLIVFKSYLTDPSSQLSSWNQDDDTPCSWRFITCDPVTRRVTGLSLDELNLSGKIGRGLEKLQSLKVLSLARNNLTGSLNPELSLIANLERLNLSGNGFSDRIPGSLMNSGSIRFLDLSENSLSGPVPEEFFANCLSLRMLSLSRNNLEGPIPSSLLKCTSLNHLNLSNNRFSGNPIDMGLWSLTRIRRMDLSRNSFSGSLPKGVFALHDLKELSLEGNHFSGALPSDIGLCPHLNKLDLSNNLFTGSIPQFQGLSSLNYLNLANNELTGEFPRWIGRLTSLEYLDFSGNGLTGILPESMGDLRSLSYVSLSGNGLTGSIPLSLVSSSKLSVIRLRGNKFNGSIPDGLFELGLDQVDFSRNELTGSIPPGSSKLYENLQLLDLSANRLTGDIPAEIGLNSRLRYLNLSWNNFETKMPPELGYFQNLTVLDLRNGAFHGPIPSDLCDSGSLGILQLDGNSFTGLIPDEIGNCSSLYLLSMSHNNLSGSIPRSMSQLKKLKILKLEYNQLTGEIPPELGGLENLLSVNISYNRLQGRLPTGGIFPSLQQSSLEGNLGICSPLLQGPCKMNVPKPLVLNPFAYGNENGRHGGGRDEGGGESNESSRSLRHHRFLSVSAIIAILAAVVISIGVLVISLLNISARRRMAFVENAIESCSSSSRSGPGLSTGQLVWFDSKTGPDWVNPESFLRKAAEIGGGVFGTVYKASLGEENGNDDVLAIKNLVVSNIIQYPEDFDREVRVLGKVRHPNLVSLKGYYWTPKLQLLVTDYVPNGSLQTKLHDRPPSSPPLSWPDRFKILLGTAKGLAHLHHSFRPPIVHYNIKPNNILLDENLNAKISDFGLTRLVSKLDKHVMSNRFQSALGYVAPELACQSLRVNEKCDVYGFGVLILEIVTGRRPIEYGEDNVLILNEQVKVMLEEGNVLQCVDGSMGGEYPEEEVLPVLKLALVCTSQIPSSRPSMAEVVQILQARQRALGVIRARDLPTISVRDGAREGRVRVTYACQDKESGEKVACKKISKSRLRTEVDVEDVRREVDIMRHLPSHPNIVKYKDVFEDQEAIYLVMELCEGGELFDRIVAKGHYTERAAALVTKTIVEVVQVCHKHGVIHRDLKPENFLYEGRDENASLKAIDFGLSIFFEPEQRFREIVGSPYYMAPEVLRRDYGAEVDVWSAGVILYILLCGVPPFWAGVGSETEEGIAQAIVTGDVNYRRDPWPRVSQDAKSLVKAMLEPIPQKRLTVQQVLESRWIQNAHNAPDIPLGDQVRTRIQQFSLMNKFKKKVISLVAENLPDEQMNGFKKMFNDMDKDKNGSLTFQELKDGLSSIKDQPVDDPDIKMFMEAADLDQNGVLNCEEFLTMVVHLKKISNEDQLRQAFHHFDKNHNGYIEFDELKECLFDGHLNPHNEEMVHEIIVDADLDKDGRISYPEFASMMTTGMDWKLASRQYSRAMLNAISMKMFKDQ</sequence>
<feature type="transmembrane region" description="Helical" evidence="25">
    <location>
        <begin position="644"/>
        <end position="669"/>
    </location>
</feature>
<dbReference type="GO" id="GO:0004674">
    <property type="term" value="F:protein serine/threonine kinase activity"/>
    <property type="evidence" value="ECO:0007669"/>
    <property type="project" value="UniProtKB-KW"/>
</dbReference>
<dbReference type="PANTHER" id="PTHR48056">
    <property type="entry name" value="LRR RECEPTOR-LIKE SERINE/THREONINE-PROTEIN KINASE-RELATED"/>
    <property type="match status" value="1"/>
</dbReference>
<keyword evidence="15 24" id="KW-0067">ATP-binding</keyword>
<keyword evidence="4" id="KW-0723">Serine/threonine-protein kinase</keyword>
<dbReference type="InterPro" id="IPR018247">
    <property type="entry name" value="EF_Hand_1_Ca_BS"/>
</dbReference>
<keyword evidence="18" id="KW-0675">Receptor</keyword>
<dbReference type="CDD" id="cd05117">
    <property type="entry name" value="STKc_CAMK"/>
    <property type="match status" value="1"/>
</dbReference>
<keyword evidence="16 25" id="KW-1133">Transmembrane helix</keyword>
<evidence type="ECO:0000256" key="23">
    <source>
        <dbReference type="ARBA" id="ARBA00048679"/>
    </source>
</evidence>
<organism evidence="29 30">
    <name type="scientific">Centaurea solstitialis</name>
    <name type="common">yellow star-thistle</name>
    <dbReference type="NCBI Taxonomy" id="347529"/>
    <lineage>
        <taxon>Eukaryota</taxon>
        <taxon>Viridiplantae</taxon>
        <taxon>Streptophyta</taxon>
        <taxon>Embryophyta</taxon>
        <taxon>Tracheophyta</taxon>
        <taxon>Spermatophyta</taxon>
        <taxon>Magnoliopsida</taxon>
        <taxon>eudicotyledons</taxon>
        <taxon>Gunneridae</taxon>
        <taxon>Pentapetalae</taxon>
        <taxon>asterids</taxon>
        <taxon>campanulids</taxon>
        <taxon>Asterales</taxon>
        <taxon>Asteraceae</taxon>
        <taxon>Carduoideae</taxon>
        <taxon>Cardueae</taxon>
        <taxon>Centaureinae</taxon>
        <taxon>Centaurea</taxon>
    </lineage>
</organism>
<protein>
    <recommendedName>
        <fullName evidence="3">non-specific serine/threonine protein kinase</fullName>
        <ecNumber evidence="3">2.7.11.1</ecNumber>
    </recommendedName>
</protein>
<evidence type="ECO:0000259" key="27">
    <source>
        <dbReference type="PROSITE" id="PS50011"/>
    </source>
</evidence>
<evidence type="ECO:0000256" key="17">
    <source>
        <dbReference type="ARBA" id="ARBA00023136"/>
    </source>
</evidence>
<evidence type="ECO:0000256" key="3">
    <source>
        <dbReference type="ARBA" id="ARBA00012513"/>
    </source>
</evidence>
<dbReference type="EMBL" id="JARYMX010000007">
    <property type="protein sequence ID" value="KAJ9541527.1"/>
    <property type="molecule type" value="Genomic_DNA"/>
</dbReference>
<feature type="signal peptide" evidence="26">
    <location>
        <begin position="1"/>
        <end position="23"/>
    </location>
</feature>
<dbReference type="GO" id="GO:0006952">
    <property type="term" value="P:defense response"/>
    <property type="evidence" value="ECO:0007669"/>
    <property type="project" value="UniProtKB-ARBA"/>
</dbReference>
<evidence type="ECO:0000256" key="11">
    <source>
        <dbReference type="ARBA" id="ARBA00022737"/>
    </source>
</evidence>
<dbReference type="InterPro" id="IPR000719">
    <property type="entry name" value="Prot_kinase_dom"/>
</dbReference>
<dbReference type="SUPFAM" id="SSF47473">
    <property type="entry name" value="EF-hand"/>
    <property type="match status" value="1"/>
</dbReference>
<dbReference type="GO" id="GO:0005524">
    <property type="term" value="F:ATP binding"/>
    <property type="evidence" value="ECO:0007669"/>
    <property type="project" value="UniProtKB-UniRule"/>
</dbReference>
<feature type="binding site" evidence="24">
    <location>
        <position position="752"/>
    </location>
    <ligand>
        <name>ATP</name>
        <dbReference type="ChEBI" id="CHEBI:30616"/>
    </ligand>
</feature>
<dbReference type="FunFam" id="3.30.200.20:FF:000042">
    <property type="entry name" value="Aurora kinase A"/>
    <property type="match status" value="1"/>
</dbReference>
<dbReference type="PROSITE" id="PS00107">
    <property type="entry name" value="PROTEIN_KINASE_ATP"/>
    <property type="match status" value="1"/>
</dbReference>
<dbReference type="PROSITE" id="PS00108">
    <property type="entry name" value="PROTEIN_KINASE_ST"/>
    <property type="match status" value="1"/>
</dbReference>
<dbReference type="Pfam" id="PF23598">
    <property type="entry name" value="LRR_14"/>
    <property type="match status" value="1"/>
</dbReference>
<dbReference type="GO" id="GO:0016020">
    <property type="term" value="C:membrane"/>
    <property type="evidence" value="ECO:0007669"/>
    <property type="project" value="UniProtKB-SubCell"/>
</dbReference>
<dbReference type="PROSITE" id="PS50222">
    <property type="entry name" value="EF_HAND_2"/>
    <property type="match status" value="4"/>
</dbReference>
<keyword evidence="20" id="KW-0449">Lipoprotein</keyword>
<feature type="domain" description="Protein kinase" evidence="27">
    <location>
        <begin position="720"/>
        <end position="1004"/>
    </location>
</feature>
<dbReference type="InterPro" id="IPR055414">
    <property type="entry name" value="LRR_R13L4/SHOC2-like"/>
</dbReference>
<keyword evidence="7 25" id="KW-0812">Transmembrane</keyword>
<evidence type="ECO:0000256" key="2">
    <source>
        <dbReference type="ARBA" id="ARBA00004635"/>
    </source>
</evidence>
<keyword evidence="14" id="KW-0106">Calcium</keyword>
<comment type="subcellular location">
    <subcellularLocation>
        <location evidence="2">Membrane</location>
        <topology evidence="2">Lipid-anchor</topology>
    </subcellularLocation>
    <subcellularLocation>
        <location evidence="1">Membrane</location>
        <topology evidence="1">Single-pass type I membrane protein</topology>
    </subcellularLocation>
</comment>
<feature type="domain" description="EF-hand" evidence="28">
    <location>
        <begin position="1430"/>
        <end position="1465"/>
    </location>
</feature>
<dbReference type="SMART" id="SM00220">
    <property type="entry name" value="S_TKc"/>
    <property type="match status" value="2"/>
</dbReference>
<feature type="domain" description="EF-hand" evidence="28">
    <location>
        <begin position="1357"/>
        <end position="1392"/>
    </location>
</feature>
<dbReference type="InterPro" id="IPR011009">
    <property type="entry name" value="Kinase-like_dom_sf"/>
</dbReference>
<evidence type="ECO:0000259" key="28">
    <source>
        <dbReference type="PROSITE" id="PS50222"/>
    </source>
</evidence>
<dbReference type="InterPro" id="IPR001611">
    <property type="entry name" value="Leu-rich_rpt"/>
</dbReference>
<dbReference type="InterPro" id="IPR017441">
    <property type="entry name" value="Protein_kinase_ATP_BS"/>
</dbReference>
<dbReference type="Proteomes" id="UP001172457">
    <property type="component" value="Chromosome 7"/>
</dbReference>
<dbReference type="FunFam" id="1.10.510.10:FF:000267">
    <property type="entry name" value="probable LRR receptor-like serine/threonine-protein kinase IRK"/>
    <property type="match status" value="1"/>
</dbReference>
<name>A0AA38SYH2_9ASTR</name>
<comment type="caution">
    <text evidence="29">The sequence shown here is derived from an EMBL/GenBank/DDBJ whole genome shotgun (WGS) entry which is preliminary data.</text>
</comment>
<evidence type="ECO:0000256" key="15">
    <source>
        <dbReference type="ARBA" id="ARBA00022840"/>
    </source>
</evidence>
<dbReference type="FunFam" id="1.10.510.10:FF:000067">
    <property type="entry name" value="calcium-dependent protein kinase 13"/>
    <property type="match status" value="1"/>
</dbReference>
<dbReference type="Pfam" id="PF08263">
    <property type="entry name" value="LRRNT_2"/>
    <property type="match status" value="1"/>
</dbReference>
<accession>A0AA38SYH2</accession>
<dbReference type="SMART" id="SM00369">
    <property type="entry name" value="LRR_TYP"/>
    <property type="match status" value="7"/>
</dbReference>
<dbReference type="SUPFAM" id="SSF52058">
    <property type="entry name" value="L domain-like"/>
    <property type="match status" value="2"/>
</dbReference>
<keyword evidence="8" id="KW-0519">Myristate</keyword>
<keyword evidence="13" id="KW-0418">Kinase</keyword>
<evidence type="ECO:0000256" key="26">
    <source>
        <dbReference type="SAM" id="SignalP"/>
    </source>
</evidence>
<keyword evidence="9" id="KW-0479">Metal-binding</keyword>
<dbReference type="GO" id="GO:0005509">
    <property type="term" value="F:calcium ion binding"/>
    <property type="evidence" value="ECO:0007669"/>
    <property type="project" value="InterPro"/>
</dbReference>
<dbReference type="SMART" id="SM00054">
    <property type="entry name" value="EFh"/>
    <property type="match status" value="4"/>
</dbReference>
<keyword evidence="11" id="KW-0677">Repeat</keyword>
<dbReference type="PROSITE" id="PS00018">
    <property type="entry name" value="EF_HAND_1"/>
    <property type="match status" value="4"/>
</dbReference>
<comment type="catalytic activity">
    <reaction evidence="22">
        <text>L-threonyl-[protein] + ATP = O-phospho-L-threonyl-[protein] + ADP + H(+)</text>
        <dbReference type="Rhea" id="RHEA:46608"/>
        <dbReference type="Rhea" id="RHEA-COMP:11060"/>
        <dbReference type="Rhea" id="RHEA-COMP:11605"/>
        <dbReference type="ChEBI" id="CHEBI:15378"/>
        <dbReference type="ChEBI" id="CHEBI:30013"/>
        <dbReference type="ChEBI" id="CHEBI:30616"/>
        <dbReference type="ChEBI" id="CHEBI:61977"/>
        <dbReference type="ChEBI" id="CHEBI:456216"/>
        <dbReference type="EC" id="2.7.11.1"/>
    </reaction>
</comment>
<dbReference type="InterPro" id="IPR002048">
    <property type="entry name" value="EF_hand_dom"/>
</dbReference>
<evidence type="ECO:0000256" key="14">
    <source>
        <dbReference type="ARBA" id="ARBA00022837"/>
    </source>
</evidence>
<comment type="similarity">
    <text evidence="21">Belongs to the protein kinase superfamily. Ser/Thr protein kinase family. CDPK subfamily.</text>
</comment>